<evidence type="ECO:0000313" key="6">
    <source>
        <dbReference type="Proteomes" id="UP000187283"/>
    </source>
</evidence>
<protein>
    <submittedName>
        <fullName evidence="5">YEATS domain-containing protein 2</fullName>
    </submittedName>
</protein>
<name>A0A1R1Y0A5_9FUNG</name>
<feature type="region of interest" description="Disordered" evidence="3">
    <location>
        <begin position="495"/>
        <end position="528"/>
    </location>
</feature>
<dbReference type="GO" id="GO:0000785">
    <property type="term" value="C:chromatin"/>
    <property type="evidence" value="ECO:0007669"/>
    <property type="project" value="UniProtKB-ARBA"/>
</dbReference>
<evidence type="ECO:0000256" key="3">
    <source>
        <dbReference type="SAM" id="MobiDB-lite"/>
    </source>
</evidence>
<organism evidence="5 6">
    <name type="scientific">Smittium culicis</name>
    <dbReference type="NCBI Taxonomy" id="133412"/>
    <lineage>
        <taxon>Eukaryota</taxon>
        <taxon>Fungi</taxon>
        <taxon>Fungi incertae sedis</taxon>
        <taxon>Zoopagomycota</taxon>
        <taxon>Kickxellomycotina</taxon>
        <taxon>Harpellomycetes</taxon>
        <taxon>Harpellales</taxon>
        <taxon>Legeriomycetaceae</taxon>
        <taxon>Smittium</taxon>
    </lineage>
</organism>
<evidence type="ECO:0000259" key="4">
    <source>
        <dbReference type="PROSITE" id="PS51037"/>
    </source>
</evidence>
<dbReference type="GO" id="GO:0006355">
    <property type="term" value="P:regulation of DNA-templated transcription"/>
    <property type="evidence" value="ECO:0007669"/>
    <property type="project" value="InterPro"/>
</dbReference>
<dbReference type="Proteomes" id="UP000187283">
    <property type="component" value="Unassembled WGS sequence"/>
</dbReference>
<feature type="region of interest" description="Disordered" evidence="3">
    <location>
        <begin position="1143"/>
        <end position="1170"/>
    </location>
</feature>
<dbReference type="CDD" id="cd16907">
    <property type="entry name" value="YEATS_YEATS2_like"/>
    <property type="match status" value="1"/>
</dbReference>
<feature type="region of interest" description="Disordered" evidence="3">
    <location>
        <begin position="1056"/>
        <end position="1092"/>
    </location>
</feature>
<sequence length="1250" mass="139113">MRDEEESISSENGIEILSDQPKDSNDDRIKSASAADSGNENEADTVDSKSNLNSGANSPTNKKSGKNQRLMFKPQNKDTSDSVVRSSSTSNISELQSNSLISKNSISSTNLRETRFHIIEQIVIGNESRYLQPHERKPKDSIDTHLWTLYVRKKENYTDLSKYIKKVRVFLHPSYRPNDVVDIIMPPFELDRTGWGEFPIRIQIFFIDRRNKPVNLVHILKLDDTYSSKKVLGSEQEIDLELNKVFNSDMTSSSSQPPLQITAANQGSNINLNPKSNISIDRMSGDQLSLNPKSDLNNIHAFNKSLSKGKRSTLSEIKNINTNISKSNLHLNSLEVNRDTKSKDVLLNNANLIPKAPDTQSNGSNTDNQTEFDFDVDILSEKESNKRSINRSNFNLLPKRINLKIMDLGRIKSGNKIITESQKECEVQADHTIDKGKDLVLSEKPINSLDAEKLPDESLNNSINPLKLLNAEVKLNIFEEKRMIDKSEHTFDDSIIKDASSGKKKNEDRKNSQSEIQTTKRSEPKVVKTPREIRETLLDAENVEGVVGYAKYSRDVEKLPNEFIQVFLSLVIKYLPITIDEYLELNIGTDDKANIDVVLSKKRNIKNKLAHKFGYIPADNRDEYDKEFSLGRKLSVDVIRSIKLYKSLVQSFEGSIVTDLESEINPEEFSDPDEILSCVTECLDLFGVKEHEVEKIVHSVLISKPSDLAEIAKIIRDLIMLQNGIRLSKWLRKYGFIGVEGDYKRPIIDESKIVQVQDKFSDSGTEERMDDSTTEFVNRLGALLEPDQMKTDIKPEGICSLALDTQTLLDDKKFLIDSVEITKNSESVLSKSLELDSKFNHDQCNAESSSNMVNVKQETNSELDESLNAVLKEITSVIEGYPMDIDGEVKGSDKSNDIETSESSKYGDNTIKEPSEGRLEIVKEVKDGKDKGAYNVEMYCKNCGILMSKDCSNVYLDITTRARMIKAGELGALGKSKQRSKQGGVDAGQEWVNEMLYCSYECQSVFVPVSGLEVATGNYGRYSTMSKVSEVFGIYPHVFSDDENVRAILGEGVGGKESDVANSKKGSRSKNRKRSREVGGTNGGNASSIDEDDDVVIVDDIEELDNDDDCRKSERREVGELAFGDGCEFGRLGMGDVETVGAANDTSGAGKHAQSLKRSKKPSDGDAGLGIKGGADVGALTVTGEVSEKSRDGEVVATKFTGIEETEKKDSTKGGGKEPGIMLLPTHILHILKTNPNNFDFITNMFMGDG</sequence>
<dbReference type="EMBL" id="LSSN01001253">
    <property type="protein sequence ID" value="OMJ20381.1"/>
    <property type="molecule type" value="Genomic_DNA"/>
</dbReference>
<comment type="caution">
    <text evidence="5">The sequence shown here is derived from an EMBL/GenBank/DDBJ whole genome shotgun (WGS) entry which is preliminary data.</text>
</comment>
<evidence type="ECO:0000256" key="2">
    <source>
        <dbReference type="PROSITE-ProRule" id="PRU00376"/>
    </source>
</evidence>
<dbReference type="PROSITE" id="PS51037">
    <property type="entry name" value="YEATS"/>
    <property type="match status" value="1"/>
</dbReference>
<keyword evidence="1 2" id="KW-0539">Nucleus</keyword>
<feature type="region of interest" description="Disordered" evidence="3">
    <location>
        <begin position="885"/>
        <end position="913"/>
    </location>
</feature>
<evidence type="ECO:0000256" key="1">
    <source>
        <dbReference type="ARBA" id="ARBA00023242"/>
    </source>
</evidence>
<feature type="compositionally biased region" description="Basic residues" evidence="3">
    <location>
        <begin position="1065"/>
        <end position="1075"/>
    </location>
</feature>
<reference evidence="5 6" key="1">
    <citation type="submission" date="2017-01" db="EMBL/GenBank/DDBJ databases">
        <authorList>
            <person name="Mah S.A."/>
            <person name="Swanson W.J."/>
            <person name="Moy G.W."/>
            <person name="Vacquier V.D."/>
        </authorList>
    </citation>
    <scope>NUCLEOTIDE SEQUENCE [LARGE SCALE GENOMIC DNA]</scope>
    <source>
        <strain evidence="5 6">GSMNP</strain>
    </source>
</reference>
<dbReference type="GO" id="GO:0005634">
    <property type="term" value="C:nucleus"/>
    <property type="evidence" value="ECO:0007669"/>
    <property type="project" value="UniProtKB-SubCell"/>
</dbReference>
<feature type="compositionally biased region" description="Low complexity" evidence="3">
    <location>
        <begin position="81"/>
        <end position="90"/>
    </location>
</feature>
<comment type="subcellular location">
    <subcellularLocation>
        <location evidence="2">Nucleus</location>
    </subcellularLocation>
</comment>
<feature type="domain" description="YEATS" evidence="4">
    <location>
        <begin position="112"/>
        <end position="256"/>
    </location>
</feature>
<evidence type="ECO:0000313" key="5">
    <source>
        <dbReference type="EMBL" id="OMJ20381.1"/>
    </source>
</evidence>
<dbReference type="STRING" id="133412.A0A1R1Y0A5"/>
<dbReference type="InterPro" id="IPR038704">
    <property type="entry name" value="YEAST_sf"/>
</dbReference>
<dbReference type="Pfam" id="PF03366">
    <property type="entry name" value="YEATS"/>
    <property type="match status" value="1"/>
</dbReference>
<dbReference type="InterPro" id="IPR055129">
    <property type="entry name" value="YEATS_dom"/>
</dbReference>
<feature type="compositionally biased region" description="Basic and acidic residues" evidence="3">
    <location>
        <begin position="887"/>
        <end position="897"/>
    </location>
</feature>
<dbReference type="PANTHER" id="PTHR23195">
    <property type="entry name" value="YEATS DOMAIN"/>
    <property type="match status" value="1"/>
</dbReference>
<dbReference type="InterPro" id="IPR005033">
    <property type="entry name" value="YEATS"/>
</dbReference>
<keyword evidence="6" id="KW-1185">Reference proteome</keyword>
<proteinExistence type="predicted"/>
<accession>A0A1R1Y0A5</accession>
<gene>
    <name evidence="5" type="ORF">AYI70_g4149</name>
</gene>
<feature type="compositionally biased region" description="Basic and acidic residues" evidence="3">
    <location>
        <begin position="20"/>
        <end position="30"/>
    </location>
</feature>
<dbReference type="OrthoDB" id="1741717at2759"/>
<dbReference type="Gene3D" id="2.60.40.1970">
    <property type="entry name" value="YEATS domain"/>
    <property type="match status" value="1"/>
</dbReference>
<feature type="compositionally biased region" description="Polar residues" evidence="3">
    <location>
        <begin position="48"/>
        <end position="62"/>
    </location>
</feature>
<dbReference type="AlphaFoldDB" id="A0A1R1Y0A5"/>
<feature type="region of interest" description="Disordered" evidence="3">
    <location>
        <begin position="1"/>
        <end position="95"/>
    </location>
</feature>